<dbReference type="GO" id="GO:0005737">
    <property type="term" value="C:cytoplasm"/>
    <property type="evidence" value="ECO:0007669"/>
    <property type="project" value="UniProtKB-SubCell"/>
</dbReference>
<dbReference type="InterPro" id="IPR019775">
    <property type="entry name" value="WD40_repeat_CS"/>
</dbReference>
<dbReference type="PROSITE" id="PS50082">
    <property type="entry name" value="WD_REPEATS_2"/>
    <property type="match status" value="4"/>
</dbReference>
<keyword evidence="3 5" id="KW-0677">Repeat</keyword>
<keyword evidence="2 4" id="KW-0853">WD repeat</keyword>
<dbReference type="Pfam" id="PF00400">
    <property type="entry name" value="WD40"/>
    <property type="match status" value="4"/>
</dbReference>
<dbReference type="InterPro" id="IPR020472">
    <property type="entry name" value="WD40_PAC1"/>
</dbReference>
<dbReference type="InterPro" id="IPR036322">
    <property type="entry name" value="WD40_repeat_dom_sf"/>
</dbReference>
<comment type="subunit">
    <text evidence="5">Part of TORC1 complex. Part of the TORC2 complex.</text>
</comment>
<dbReference type="PROSITE" id="PS00678">
    <property type="entry name" value="WD_REPEATS_1"/>
    <property type="match status" value="3"/>
</dbReference>
<reference evidence="6" key="1">
    <citation type="submission" date="2022-01" db="EMBL/GenBank/DDBJ databases">
        <title>Genome Sequence Resource for Two Populations of Ditylenchus destructor, the Migratory Endoparasitic Phytonematode.</title>
        <authorList>
            <person name="Zhang H."/>
            <person name="Lin R."/>
            <person name="Xie B."/>
        </authorList>
    </citation>
    <scope>NUCLEOTIDE SEQUENCE</scope>
    <source>
        <strain evidence="6">BazhouSP</strain>
    </source>
</reference>
<protein>
    <recommendedName>
        <fullName evidence="5">Target of rapamycin complex subunit lst8</fullName>
        <shortName evidence="5">TORC subunit lst8</shortName>
    </recommendedName>
</protein>
<gene>
    <name evidence="6" type="ORF">DdX_00515</name>
</gene>
<dbReference type="PANTHER" id="PTHR19842:SF0">
    <property type="entry name" value="TARGET OF RAPAMYCIN COMPLEX SUBUNIT LST8"/>
    <property type="match status" value="1"/>
</dbReference>
<sequence length="485" mass="53384">MNDQPILISAGMDGSIRFWDVINQKNTVSLPYKESQVNSLCITPDGTQLAVATWQNLRMYSLREPTTNGLHTFNVHDQKNVTAVGFQQDGKWMFTGGEDGQTKVWDLRGSQLNCQRIFQVNTPVHSVALHPNQVEILVADSTGAIYVWDLRTDRDDSLLTELDLAESVMHVEIDKSGRQCAAVTNRGHLMLWNCSHAGMMALAGSSPQMGTTPNMSTVPQAVHQQITNSAPSQQMTMPSQQQSRFWGVPDDSENVNGNSNGTALLPPIAPAPPPPPELSAMVMPVPLVAQPHQQLVNNGLSNGIEFNNVARRNTQTNDVGQAHFQQQPFPNPVYMPQQQVPAIGQQMIPPGYYPHAQPILTPILNTSPGGAGNVQTTLRPCAKIRAHTTFALKCRFRPDGLAVASTSADQSTKLWSVTNHKLLNAYSTPKNKWVWDCAFTNDARFMVTASSDGMMRMWDLDNNEVVRTYVGHTLGITAMTFRDSS</sequence>
<dbReference type="SMART" id="SM00320">
    <property type="entry name" value="WD40"/>
    <property type="match status" value="6"/>
</dbReference>
<dbReference type="PANTHER" id="PTHR19842">
    <property type="entry name" value="G BETA-LIKE PROTEIN GBL"/>
    <property type="match status" value="1"/>
</dbReference>
<keyword evidence="5" id="KW-0963">Cytoplasm</keyword>
<dbReference type="AlphaFoldDB" id="A0AAD4RAF4"/>
<evidence type="ECO:0000256" key="5">
    <source>
        <dbReference type="RuleBase" id="RU369068"/>
    </source>
</evidence>
<comment type="caution">
    <text evidence="6">The sequence shown here is derived from an EMBL/GenBank/DDBJ whole genome shotgun (WGS) entry which is preliminary data.</text>
</comment>
<name>A0AAD4RAF4_9BILA</name>
<dbReference type="InterPro" id="IPR001680">
    <property type="entry name" value="WD40_rpt"/>
</dbReference>
<feature type="repeat" description="WD" evidence="4">
    <location>
        <begin position="74"/>
        <end position="108"/>
    </location>
</feature>
<evidence type="ECO:0000256" key="3">
    <source>
        <dbReference type="ARBA" id="ARBA00022737"/>
    </source>
</evidence>
<evidence type="ECO:0000256" key="4">
    <source>
        <dbReference type="PROSITE-ProRule" id="PRU00221"/>
    </source>
</evidence>
<dbReference type="InterPro" id="IPR037588">
    <property type="entry name" value="MLST8"/>
</dbReference>
<proteinExistence type="inferred from homology"/>
<dbReference type="InterPro" id="IPR015943">
    <property type="entry name" value="WD40/YVTN_repeat-like_dom_sf"/>
</dbReference>
<keyword evidence="7" id="KW-1185">Reference proteome</keyword>
<dbReference type="GO" id="GO:0032956">
    <property type="term" value="P:regulation of actin cytoskeleton organization"/>
    <property type="evidence" value="ECO:0007669"/>
    <property type="project" value="TreeGrafter"/>
</dbReference>
<comment type="function">
    <text evidence="5">Subunit of TORC1 and TORC2, which regulate cell growth and survival in response to nutrient and hormonal signals.</text>
</comment>
<comment type="subcellular location">
    <subcellularLocation>
        <location evidence="5">Cytoplasm</location>
    </subcellularLocation>
</comment>
<dbReference type="GO" id="GO:0031932">
    <property type="term" value="C:TORC2 complex"/>
    <property type="evidence" value="ECO:0007669"/>
    <property type="project" value="UniProtKB-UniRule"/>
</dbReference>
<dbReference type="SUPFAM" id="SSF50978">
    <property type="entry name" value="WD40 repeat-like"/>
    <property type="match status" value="1"/>
</dbReference>
<evidence type="ECO:0000256" key="1">
    <source>
        <dbReference type="ARBA" id="ARBA00009890"/>
    </source>
</evidence>
<dbReference type="GO" id="GO:0031931">
    <property type="term" value="C:TORC1 complex"/>
    <property type="evidence" value="ECO:0007669"/>
    <property type="project" value="UniProtKB-UniRule"/>
</dbReference>
<feature type="repeat" description="WD" evidence="4">
    <location>
        <begin position="384"/>
        <end position="425"/>
    </location>
</feature>
<dbReference type="Proteomes" id="UP001201812">
    <property type="component" value="Unassembled WGS sequence"/>
</dbReference>
<dbReference type="PRINTS" id="PR00320">
    <property type="entry name" value="GPROTEINBRPT"/>
</dbReference>
<comment type="similarity">
    <text evidence="1 5">Belongs to the WD repeat LST8 family.</text>
</comment>
<evidence type="ECO:0000256" key="2">
    <source>
        <dbReference type="ARBA" id="ARBA00022574"/>
    </source>
</evidence>
<evidence type="ECO:0000313" key="7">
    <source>
        <dbReference type="Proteomes" id="UP001201812"/>
    </source>
</evidence>
<dbReference type="EMBL" id="JAKKPZ010000001">
    <property type="protein sequence ID" value="KAI1728343.1"/>
    <property type="molecule type" value="Genomic_DNA"/>
</dbReference>
<evidence type="ECO:0000313" key="6">
    <source>
        <dbReference type="EMBL" id="KAI1728343.1"/>
    </source>
</evidence>
<organism evidence="6 7">
    <name type="scientific">Ditylenchus destructor</name>
    <dbReference type="NCBI Taxonomy" id="166010"/>
    <lineage>
        <taxon>Eukaryota</taxon>
        <taxon>Metazoa</taxon>
        <taxon>Ecdysozoa</taxon>
        <taxon>Nematoda</taxon>
        <taxon>Chromadorea</taxon>
        <taxon>Rhabditida</taxon>
        <taxon>Tylenchina</taxon>
        <taxon>Tylenchomorpha</taxon>
        <taxon>Sphaerularioidea</taxon>
        <taxon>Anguinidae</taxon>
        <taxon>Anguininae</taxon>
        <taxon>Ditylenchus</taxon>
    </lineage>
</organism>
<dbReference type="GO" id="GO:0031929">
    <property type="term" value="P:TOR signaling"/>
    <property type="evidence" value="ECO:0007669"/>
    <property type="project" value="UniProtKB-UniRule"/>
</dbReference>
<feature type="repeat" description="WD" evidence="4">
    <location>
        <begin position="1"/>
        <end position="29"/>
    </location>
</feature>
<accession>A0AAD4RAF4</accession>
<dbReference type="PROSITE" id="PS50294">
    <property type="entry name" value="WD_REPEATS_REGION"/>
    <property type="match status" value="2"/>
</dbReference>
<feature type="repeat" description="WD" evidence="4">
    <location>
        <begin position="438"/>
        <end position="468"/>
    </location>
</feature>
<dbReference type="Gene3D" id="2.130.10.10">
    <property type="entry name" value="YVTN repeat-like/Quinoprotein amine dehydrogenase"/>
    <property type="match status" value="2"/>
</dbReference>